<evidence type="ECO:0000313" key="7">
    <source>
        <dbReference type="EMBL" id="CAG6705854.1"/>
    </source>
</evidence>
<name>A0A8D8UIX3_9HEMI</name>
<dbReference type="EMBL" id="HBUF01342758">
    <property type="protein sequence ID" value="CAG6705852.1"/>
    <property type="molecule type" value="Transcribed_RNA"/>
</dbReference>
<feature type="transmembrane region" description="Helical" evidence="6">
    <location>
        <begin position="368"/>
        <end position="385"/>
    </location>
</feature>
<evidence type="ECO:0000256" key="1">
    <source>
        <dbReference type="ARBA" id="ARBA00004141"/>
    </source>
</evidence>
<feature type="transmembrane region" description="Helical" evidence="6">
    <location>
        <begin position="59"/>
        <end position="83"/>
    </location>
</feature>
<organism evidence="7">
    <name type="scientific">Cacopsylla melanoneura</name>
    <dbReference type="NCBI Taxonomy" id="428564"/>
    <lineage>
        <taxon>Eukaryota</taxon>
        <taxon>Metazoa</taxon>
        <taxon>Ecdysozoa</taxon>
        <taxon>Arthropoda</taxon>
        <taxon>Hexapoda</taxon>
        <taxon>Insecta</taxon>
        <taxon>Pterygota</taxon>
        <taxon>Neoptera</taxon>
        <taxon>Paraneoptera</taxon>
        <taxon>Hemiptera</taxon>
        <taxon>Sternorrhyncha</taxon>
        <taxon>Psylloidea</taxon>
        <taxon>Psyllidae</taxon>
        <taxon>Psyllinae</taxon>
        <taxon>Cacopsylla</taxon>
    </lineage>
</organism>
<comment type="subcellular location">
    <subcellularLocation>
        <location evidence="1">Membrane</location>
        <topology evidence="1">Multi-pass membrane protein</topology>
    </subcellularLocation>
</comment>
<dbReference type="GO" id="GO:0016020">
    <property type="term" value="C:membrane"/>
    <property type="evidence" value="ECO:0007669"/>
    <property type="project" value="UniProtKB-SubCell"/>
</dbReference>
<evidence type="ECO:0000256" key="6">
    <source>
        <dbReference type="SAM" id="Phobius"/>
    </source>
</evidence>
<dbReference type="PANTHER" id="PTHR12778">
    <property type="entry name" value="SOLUTE CARRIER FAMILY 33 ACETYL-COA TRANSPORTER -RELATED"/>
    <property type="match status" value="1"/>
</dbReference>
<proteinExistence type="predicted"/>
<reference evidence="7" key="1">
    <citation type="submission" date="2021-05" db="EMBL/GenBank/DDBJ databases">
        <authorList>
            <person name="Alioto T."/>
            <person name="Alioto T."/>
            <person name="Gomez Garrido J."/>
        </authorList>
    </citation>
    <scope>NUCLEOTIDE SEQUENCE</scope>
</reference>
<dbReference type="GO" id="GO:0008521">
    <property type="term" value="F:acetyl-CoA transmembrane transporter activity"/>
    <property type="evidence" value="ECO:0007669"/>
    <property type="project" value="InterPro"/>
</dbReference>
<feature type="transmembrane region" description="Helical" evidence="6">
    <location>
        <begin position="297"/>
        <end position="317"/>
    </location>
</feature>
<dbReference type="GO" id="GO:0035348">
    <property type="term" value="P:acetyl-CoA transmembrane transport"/>
    <property type="evidence" value="ECO:0007669"/>
    <property type="project" value="InterPro"/>
</dbReference>
<feature type="transmembrane region" description="Helical" evidence="6">
    <location>
        <begin position="498"/>
        <end position="515"/>
    </location>
</feature>
<feature type="compositionally biased region" description="Basic and acidic residues" evidence="5">
    <location>
        <begin position="17"/>
        <end position="36"/>
    </location>
</feature>
<dbReference type="SUPFAM" id="SSF103473">
    <property type="entry name" value="MFS general substrate transporter"/>
    <property type="match status" value="1"/>
</dbReference>
<feature type="transmembrane region" description="Helical" evidence="6">
    <location>
        <begin position="397"/>
        <end position="419"/>
    </location>
</feature>
<dbReference type="Pfam" id="PF13000">
    <property type="entry name" value="Acatn"/>
    <property type="match status" value="1"/>
</dbReference>
<evidence type="ECO:0000256" key="2">
    <source>
        <dbReference type="ARBA" id="ARBA00022692"/>
    </source>
</evidence>
<dbReference type="InterPro" id="IPR004752">
    <property type="entry name" value="AmpG_permease/AT-1"/>
</dbReference>
<feature type="transmembrane region" description="Helical" evidence="6">
    <location>
        <begin position="126"/>
        <end position="146"/>
    </location>
</feature>
<accession>A0A8D8UIX3</accession>
<dbReference type="EMBL" id="HBUF01342759">
    <property type="protein sequence ID" value="CAG6705854.1"/>
    <property type="molecule type" value="Transcribed_RNA"/>
</dbReference>
<dbReference type="PANTHER" id="PTHR12778:SF9">
    <property type="entry name" value="ACETYL-COENZYME A TRANSPORTER 1"/>
    <property type="match status" value="1"/>
</dbReference>
<keyword evidence="2 6" id="KW-0812">Transmembrane</keyword>
<feature type="transmembrane region" description="Helical" evidence="6">
    <location>
        <begin position="95"/>
        <end position="114"/>
    </location>
</feature>
<dbReference type="Gene3D" id="1.20.1250.20">
    <property type="entry name" value="MFS general substrate transporter like domains"/>
    <property type="match status" value="1"/>
</dbReference>
<evidence type="ECO:0000256" key="5">
    <source>
        <dbReference type="SAM" id="MobiDB-lite"/>
    </source>
</evidence>
<feature type="transmembrane region" description="Helical" evidence="6">
    <location>
        <begin position="329"/>
        <end position="347"/>
    </location>
</feature>
<feature type="compositionally biased region" description="Basic residues" evidence="5">
    <location>
        <begin position="38"/>
        <end position="49"/>
    </location>
</feature>
<protein>
    <submittedName>
        <fullName evidence="7">Acetyl-coenzyme A transporter 1</fullName>
    </submittedName>
</protein>
<sequence length="539" mass="60105">MSASSRSRKKPWGGGGSKRESLEEGEQKLLSEEPHAHGSNHHHRHKKHKSDLDGDRGNIAILFLLYLLQGVPLGLCAAIPMLLQNKHVTYKDQASFSFTTWPFSLKLLWAPIVDSMYNPRIGRRKTWLIPTQYLIGLFMLVLSYHINDWLEQGTPNIPFLTFVFFCLNFLAATQDIAVDGWALTMLKRVNVSHASTCNSVGQTAGYFLGYVVFMAFDSAEFCNYFRSEPLDSGMLNLPGFLFFWGITFLVVTSLVALFKHERPADKSSLVHSDPDLNIVDSYKLLGSILKLPSIQKFALVLLTCKIGFSASDAITSLKLIEAGVPKEKFAIMAVPLVPLQIVLPLLLSKYTVGARPMDIYIRAIPYRLAFNFIAAFFVLITPYFLSSPSPPHTLPTYYYLILLVSCCIHQVSLYAMFVASMAFFARVSDPGVGGTYMTLLNTLSNLGSNWPNTVALWLVDALTWKQCTGDESNTCSDPALVTACEAGQGKCVTQLDGYYIEILLCSVIGYLWLFWGKRTIHHLQSRSSSAWQVSRVGVS</sequence>
<dbReference type="InterPro" id="IPR024371">
    <property type="entry name" value="AcetylCoA_trans_1-like"/>
</dbReference>
<feature type="transmembrane region" description="Helical" evidence="6">
    <location>
        <begin position="158"/>
        <end position="178"/>
    </location>
</feature>
<feature type="transmembrane region" description="Helical" evidence="6">
    <location>
        <begin position="236"/>
        <end position="258"/>
    </location>
</feature>
<feature type="transmembrane region" description="Helical" evidence="6">
    <location>
        <begin position="199"/>
        <end position="216"/>
    </location>
</feature>
<evidence type="ECO:0000256" key="4">
    <source>
        <dbReference type="ARBA" id="ARBA00023136"/>
    </source>
</evidence>
<feature type="compositionally biased region" description="Basic residues" evidence="5">
    <location>
        <begin position="1"/>
        <end position="11"/>
    </location>
</feature>
<dbReference type="InterPro" id="IPR036259">
    <property type="entry name" value="MFS_trans_sf"/>
</dbReference>
<feature type="region of interest" description="Disordered" evidence="5">
    <location>
        <begin position="1"/>
        <end position="52"/>
    </location>
</feature>
<evidence type="ECO:0000256" key="3">
    <source>
        <dbReference type="ARBA" id="ARBA00022989"/>
    </source>
</evidence>
<keyword evidence="3 6" id="KW-1133">Transmembrane helix</keyword>
<keyword evidence="4 6" id="KW-0472">Membrane</keyword>
<dbReference type="AlphaFoldDB" id="A0A8D8UIX3"/>